<reference evidence="1" key="1">
    <citation type="journal article" date="2014" name="Front. Microbiol.">
        <title>High frequency of phylogenetically diverse reductive dehalogenase-homologous genes in deep subseafloor sedimentary metagenomes.</title>
        <authorList>
            <person name="Kawai M."/>
            <person name="Futagami T."/>
            <person name="Toyoda A."/>
            <person name="Takaki Y."/>
            <person name="Nishi S."/>
            <person name="Hori S."/>
            <person name="Arai W."/>
            <person name="Tsubouchi T."/>
            <person name="Morono Y."/>
            <person name="Uchiyama I."/>
            <person name="Ito T."/>
            <person name="Fujiyama A."/>
            <person name="Inagaki F."/>
            <person name="Takami H."/>
        </authorList>
    </citation>
    <scope>NUCLEOTIDE SEQUENCE</scope>
    <source>
        <strain evidence="1">Expedition CK06-06</strain>
    </source>
</reference>
<dbReference type="EMBL" id="BARS01016538">
    <property type="protein sequence ID" value="GAF88062.1"/>
    <property type="molecule type" value="Genomic_DNA"/>
</dbReference>
<accession>X0TIT0</accession>
<organism evidence="1">
    <name type="scientific">marine sediment metagenome</name>
    <dbReference type="NCBI Taxonomy" id="412755"/>
    <lineage>
        <taxon>unclassified sequences</taxon>
        <taxon>metagenomes</taxon>
        <taxon>ecological metagenomes</taxon>
    </lineage>
</organism>
<sequence length="80" mass="9157">MVKKKITTINNIFKESAKAEFVERVGELLATSDKVVVCFVQDKDDGEYTTQVVYLGYEYNYEVLGTLELAKEDILEADRE</sequence>
<dbReference type="AlphaFoldDB" id="X0TIT0"/>
<protein>
    <submittedName>
        <fullName evidence="1">Uncharacterized protein</fullName>
    </submittedName>
</protein>
<evidence type="ECO:0000313" key="1">
    <source>
        <dbReference type="EMBL" id="GAF88062.1"/>
    </source>
</evidence>
<proteinExistence type="predicted"/>
<gene>
    <name evidence="1" type="ORF">S01H1_27194</name>
</gene>
<comment type="caution">
    <text evidence="1">The sequence shown here is derived from an EMBL/GenBank/DDBJ whole genome shotgun (WGS) entry which is preliminary data.</text>
</comment>
<name>X0TIT0_9ZZZZ</name>